<comment type="caution">
    <text evidence="2">The sequence shown here is derived from an EMBL/GenBank/DDBJ whole genome shotgun (WGS) entry which is preliminary data.</text>
</comment>
<feature type="chain" id="PRO_5019349566" evidence="1">
    <location>
        <begin position="21"/>
        <end position="278"/>
    </location>
</feature>
<dbReference type="InterPro" id="IPR050583">
    <property type="entry name" value="Mycobacterial_A85_antigen"/>
</dbReference>
<dbReference type="Proteomes" id="UP000284379">
    <property type="component" value="Unassembled WGS sequence"/>
</dbReference>
<dbReference type="AlphaFoldDB" id="A0A413V7T1"/>
<dbReference type="RefSeq" id="WP_122202278.1">
    <property type="nucleotide sequence ID" value="NZ_CABJFV010000031.1"/>
</dbReference>
<evidence type="ECO:0000313" key="2">
    <source>
        <dbReference type="EMBL" id="RHB29648.1"/>
    </source>
</evidence>
<dbReference type="Gene3D" id="3.40.50.1820">
    <property type="entry name" value="alpha/beta hydrolase"/>
    <property type="match status" value="1"/>
</dbReference>
<dbReference type="PANTHER" id="PTHR48098:SF1">
    <property type="entry name" value="DIACYLGLYCEROL ACYLTRANSFERASE_MYCOLYLTRANSFERASE AG85A"/>
    <property type="match status" value="1"/>
</dbReference>
<feature type="signal peptide" evidence="1">
    <location>
        <begin position="1"/>
        <end position="20"/>
    </location>
</feature>
<protein>
    <submittedName>
        <fullName evidence="2">Esterase family protein</fullName>
    </submittedName>
</protein>
<evidence type="ECO:0000313" key="3">
    <source>
        <dbReference type="Proteomes" id="UP000284379"/>
    </source>
</evidence>
<dbReference type="InterPro" id="IPR000801">
    <property type="entry name" value="Esterase-like"/>
</dbReference>
<dbReference type="GO" id="GO:0016747">
    <property type="term" value="F:acyltransferase activity, transferring groups other than amino-acyl groups"/>
    <property type="evidence" value="ECO:0007669"/>
    <property type="project" value="TreeGrafter"/>
</dbReference>
<dbReference type="InterPro" id="IPR029058">
    <property type="entry name" value="AB_hydrolase_fold"/>
</dbReference>
<reference evidence="2 3" key="1">
    <citation type="submission" date="2018-08" db="EMBL/GenBank/DDBJ databases">
        <title>A genome reference for cultivated species of the human gut microbiota.</title>
        <authorList>
            <person name="Zou Y."/>
            <person name="Xue W."/>
            <person name="Luo G."/>
        </authorList>
    </citation>
    <scope>NUCLEOTIDE SEQUENCE [LARGE SCALE GENOMIC DNA]</scope>
    <source>
        <strain evidence="2 3">AM40-30BH</strain>
    </source>
</reference>
<dbReference type="PANTHER" id="PTHR48098">
    <property type="entry name" value="ENTEROCHELIN ESTERASE-RELATED"/>
    <property type="match status" value="1"/>
</dbReference>
<sequence>MKRKSLLFACLLLLALPFYAAQVDTVMVQSPSMNKEVQVVVVTPDVALGKKAVACPVVYLLHGFGGNAKTWINTKPELPQIADEKGIIFVCPDGKNTWYWDSPKNKDVRYETFISSELVNYIDGHYKTVAAPRGRAITGLSMGGHGALWNAIRHTDVFGAAGSTSGGVDIRPFPKNWMMPEQLGEMETNKEVWDQHTVINQVDKLRKDDLAMIIDCGEADFFLDVNKNLHKRLLELKIDHDFITRPGGHNGQYWNNSIDYQILFFSKFFKKQLPAGKK</sequence>
<accession>A0A413V7T1</accession>
<organism evidence="2 3">
    <name type="scientific">Bacteroides nordii</name>
    <dbReference type="NCBI Taxonomy" id="291645"/>
    <lineage>
        <taxon>Bacteria</taxon>
        <taxon>Pseudomonadati</taxon>
        <taxon>Bacteroidota</taxon>
        <taxon>Bacteroidia</taxon>
        <taxon>Bacteroidales</taxon>
        <taxon>Bacteroidaceae</taxon>
        <taxon>Bacteroides</taxon>
    </lineage>
</organism>
<gene>
    <name evidence="2" type="ORF">DW888_19630</name>
</gene>
<keyword evidence="1" id="KW-0732">Signal</keyword>
<dbReference type="EMBL" id="QSGO01000031">
    <property type="protein sequence ID" value="RHB29648.1"/>
    <property type="molecule type" value="Genomic_DNA"/>
</dbReference>
<name>A0A413V7T1_9BACE</name>
<proteinExistence type="predicted"/>
<evidence type="ECO:0000256" key="1">
    <source>
        <dbReference type="SAM" id="SignalP"/>
    </source>
</evidence>
<dbReference type="Pfam" id="PF00756">
    <property type="entry name" value="Esterase"/>
    <property type="match status" value="1"/>
</dbReference>
<dbReference type="SUPFAM" id="SSF53474">
    <property type="entry name" value="alpha/beta-Hydrolases"/>
    <property type="match status" value="1"/>
</dbReference>